<dbReference type="AlphaFoldDB" id="A0A7R9PAN2"/>
<dbReference type="EMBL" id="OE184070">
    <property type="protein sequence ID" value="CAD7576289.1"/>
    <property type="molecule type" value="Genomic_DNA"/>
</dbReference>
<proteinExistence type="predicted"/>
<evidence type="ECO:0000256" key="1">
    <source>
        <dbReference type="SAM" id="MobiDB-lite"/>
    </source>
</evidence>
<evidence type="ECO:0000313" key="2">
    <source>
        <dbReference type="EMBL" id="CAD7576289.1"/>
    </source>
</evidence>
<sequence length="104" mass="11895">MEMCDISLVKQEIVEIIKTEPQNEDEFDTCGQSRIKTEDESDTSNSVDEIVKTEIKLFDSSFGIMDMNIDHFTPVDKSEVKMSEDILERAVKSVFNNWEALKVG</sequence>
<protein>
    <submittedName>
        <fullName evidence="2">(California timema) hypothetical protein</fullName>
    </submittedName>
</protein>
<accession>A0A7R9PAN2</accession>
<feature type="region of interest" description="Disordered" evidence="1">
    <location>
        <begin position="22"/>
        <end position="46"/>
    </location>
</feature>
<organism evidence="2">
    <name type="scientific">Timema californicum</name>
    <name type="common">California timema</name>
    <name type="synonym">Walking stick</name>
    <dbReference type="NCBI Taxonomy" id="61474"/>
    <lineage>
        <taxon>Eukaryota</taxon>
        <taxon>Metazoa</taxon>
        <taxon>Ecdysozoa</taxon>
        <taxon>Arthropoda</taxon>
        <taxon>Hexapoda</taxon>
        <taxon>Insecta</taxon>
        <taxon>Pterygota</taxon>
        <taxon>Neoptera</taxon>
        <taxon>Polyneoptera</taxon>
        <taxon>Phasmatodea</taxon>
        <taxon>Timematodea</taxon>
        <taxon>Timematoidea</taxon>
        <taxon>Timematidae</taxon>
        <taxon>Timema</taxon>
    </lineage>
</organism>
<reference evidence="2" key="1">
    <citation type="submission" date="2020-11" db="EMBL/GenBank/DDBJ databases">
        <authorList>
            <person name="Tran Van P."/>
        </authorList>
    </citation>
    <scope>NUCLEOTIDE SEQUENCE</scope>
</reference>
<name>A0A7R9PAN2_TIMCA</name>
<gene>
    <name evidence="2" type="ORF">TCMB3V08_LOCUS8861</name>
</gene>